<dbReference type="OrthoDB" id="225748at2157"/>
<proteinExistence type="predicted"/>
<dbReference type="InterPro" id="IPR029069">
    <property type="entry name" value="HotDog_dom_sf"/>
</dbReference>
<sequence>MRYFDDLTVGETGTFGEATLSEAEILSFAEQWDPQRFHVDPDAAAESVHGGLIASGLHTIGVAMRHWVDEWLSNVANLGARYIRRVEFHDPVRPGDTLVVRGELLEKTTPDHTDAHGYADYELAAHVGGDPAMTMVTDLVVQRRGG</sequence>
<feature type="domain" description="MaoC-like" evidence="1">
    <location>
        <begin position="16"/>
        <end position="111"/>
    </location>
</feature>
<dbReference type="InterPro" id="IPR002539">
    <property type="entry name" value="MaoC-like_dom"/>
</dbReference>
<evidence type="ECO:0000313" key="2">
    <source>
        <dbReference type="EMBL" id="RXK51192.1"/>
    </source>
</evidence>
<comment type="caution">
    <text evidence="2">The sequence shown here is derived from an EMBL/GenBank/DDBJ whole genome shotgun (WGS) entry which is preliminary data.</text>
</comment>
<dbReference type="SUPFAM" id="SSF54637">
    <property type="entry name" value="Thioesterase/thiol ester dehydrase-isomerase"/>
    <property type="match status" value="1"/>
</dbReference>
<accession>A0A498L4L4</accession>
<dbReference type="Proteomes" id="UP000289691">
    <property type="component" value="Unassembled WGS sequence"/>
</dbReference>
<keyword evidence="3" id="KW-1185">Reference proteome</keyword>
<evidence type="ECO:0000313" key="3">
    <source>
        <dbReference type="Proteomes" id="UP000289691"/>
    </source>
</evidence>
<protein>
    <submittedName>
        <fullName evidence="2">Acyl dehydratase</fullName>
    </submittedName>
</protein>
<gene>
    <name evidence="2" type="ORF">EAF64_00675</name>
</gene>
<dbReference type="InterPro" id="IPR052342">
    <property type="entry name" value="MCH/BMMD"/>
</dbReference>
<name>A0A498L4L4_9EURY</name>
<organism evidence="2 3">
    <name type="scientific">Halorientalis pallida</name>
    <dbReference type="NCBI Taxonomy" id="2479928"/>
    <lineage>
        <taxon>Archaea</taxon>
        <taxon>Methanobacteriati</taxon>
        <taxon>Methanobacteriota</taxon>
        <taxon>Stenosarchaea group</taxon>
        <taxon>Halobacteria</taxon>
        <taxon>Halobacteriales</taxon>
        <taxon>Haloarculaceae</taxon>
        <taxon>Halorientalis</taxon>
    </lineage>
</organism>
<reference evidence="2 3" key="1">
    <citation type="submission" date="2019-01" db="EMBL/GenBank/DDBJ databases">
        <title>Halorientalis sp. F13-25 a new haloarchaeum isolated from hypersaline water.</title>
        <authorList>
            <person name="Ana D.-V."/>
            <person name="Cristina S.-P."/>
            <person name="Antonio V."/>
        </authorList>
    </citation>
    <scope>NUCLEOTIDE SEQUENCE [LARGE SCALE GENOMIC DNA]</scope>
    <source>
        <strain evidence="2 3">F13-25</strain>
    </source>
</reference>
<evidence type="ECO:0000259" key="1">
    <source>
        <dbReference type="Pfam" id="PF01575"/>
    </source>
</evidence>
<dbReference type="AlphaFoldDB" id="A0A498L4L4"/>
<dbReference type="PANTHER" id="PTHR43664:SF1">
    <property type="entry name" value="BETA-METHYLMALYL-COA DEHYDRATASE"/>
    <property type="match status" value="1"/>
</dbReference>
<dbReference type="PANTHER" id="PTHR43664">
    <property type="entry name" value="MONOAMINE OXIDASE-RELATED"/>
    <property type="match status" value="1"/>
</dbReference>
<dbReference type="EMBL" id="RDFA01000001">
    <property type="protein sequence ID" value="RXK51192.1"/>
    <property type="molecule type" value="Genomic_DNA"/>
</dbReference>
<dbReference type="Pfam" id="PF01575">
    <property type="entry name" value="MaoC_dehydratas"/>
    <property type="match status" value="1"/>
</dbReference>
<dbReference type="RefSeq" id="WP_129067059.1">
    <property type="nucleotide sequence ID" value="NZ_RDFA01000001.1"/>
</dbReference>
<dbReference type="Gene3D" id="3.10.129.10">
    <property type="entry name" value="Hotdog Thioesterase"/>
    <property type="match status" value="1"/>
</dbReference>